<dbReference type="Gene3D" id="3.30.1610.10">
    <property type="entry name" value="Peptidase S59, nucleoporin"/>
    <property type="match status" value="1"/>
</dbReference>
<dbReference type="SUPFAM" id="SSF82215">
    <property type="entry name" value="C-terminal autoproteolytic domain of nucleoporin nup98"/>
    <property type="match status" value="1"/>
</dbReference>
<feature type="domain" description="Peptidase S59" evidence="10">
    <location>
        <begin position="726"/>
        <end position="864"/>
    </location>
</feature>
<keyword evidence="3" id="KW-0813">Transport</keyword>
<dbReference type="GO" id="GO:0017056">
    <property type="term" value="F:structural constituent of nuclear pore"/>
    <property type="evidence" value="ECO:0007669"/>
    <property type="project" value="InterPro"/>
</dbReference>
<feature type="compositionally biased region" description="Polar residues" evidence="9">
    <location>
        <begin position="491"/>
        <end position="504"/>
    </location>
</feature>
<dbReference type="InterPro" id="IPR036903">
    <property type="entry name" value="Nup98_auto-Pept-S59_dom_sf"/>
</dbReference>
<evidence type="ECO:0000259" key="10">
    <source>
        <dbReference type="PROSITE" id="PS51434"/>
    </source>
</evidence>
<dbReference type="PROSITE" id="PS51434">
    <property type="entry name" value="NUP_C"/>
    <property type="match status" value="1"/>
</dbReference>
<evidence type="ECO:0000256" key="7">
    <source>
        <dbReference type="ARBA" id="ARBA00023132"/>
    </source>
</evidence>
<proteinExistence type="inferred from homology"/>
<dbReference type="EMBL" id="CAJNNW010027234">
    <property type="protein sequence ID" value="CAE8690299.1"/>
    <property type="molecule type" value="Genomic_DNA"/>
</dbReference>
<evidence type="ECO:0000256" key="6">
    <source>
        <dbReference type="ARBA" id="ARBA00023010"/>
    </source>
</evidence>
<feature type="region of interest" description="Disordered" evidence="9">
    <location>
        <begin position="330"/>
        <end position="534"/>
    </location>
</feature>
<evidence type="ECO:0000256" key="9">
    <source>
        <dbReference type="SAM" id="MobiDB-lite"/>
    </source>
</evidence>
<dbReference type="PANTHER" id="PTHR23198:SF6">
    <property type="entry name" value="NUCLEAR PORE COMPLEX PROTEIN NUP98-NUP96"/>
    <property type="match status" value="1"/>
</dbReference>
<dbReference type="GO" id="GO:0051028">
    <property type="term" value="P:mRNA transport"/>
    <property type="evidence" value="ECO:0007669"/>
    <property type="project" value="UniProtKB-KW"/>
</dbReference>
<gene>
    <name evidence="11" type="ORF">PGLA2088_LOCUS26890</name>
</gene>
<dbReference type="AlphaFoldDB" id="A0A813K522"/>
<sequence length="864" mass="90210">MRSFSSRGGSTLSAEQGTSLSMNTTTSLVAGVSSYAPPAATRALSPVFMPRPQSPVGVRAVAAPPSRLYFPTGSMPDLAAPSSPQGLPAPSGAPQTARVGARAMIAVSPQRRALSPSAWAPGAPGSPTTAAQFAWAPSSSSVAAPPRRAASVAQAETSSTCAMPMSTGTDHMITYECEKTSFMPHCLTLPYCLVPDIGAFEAVTAAMGAFTYLGHALPQAAVGLGCTKSVGQGMHAANSPGTGQTLCRPPMRTVMLDQRPSISELAATGSSDFSPRDSVWKRYFCASPSGGGGLGRNGLAQNVRASPGGREEERRGLVDYAARYLSPAPPAAQVGQDMQTGANFSSGASSGPAASCGYAPVDSPVRACASSPRHEEPSLRSSFPEQADVDVNNKLTPPEPHSEPLPPAAPEVGVDAPQASQLEGASAKGLSSRPDSPLAASGSGRPFPAGEKEDSPARRARQQGDTAGTGSARTASTAGTSPATSALSRALSKNSTAPTQQPNSPGVEARQTRPSGATGALPQERSRAARSPVSHAATLRAVSACADTVSLEDLLELGALTRPHASVREVVESALMLLGFRDATWGSARARFEQPESFLEKLLAFDASRDISRLQYQKLRRSLDSQRSGFNDGTAETRCPACAGLERWCRAVGDMLAARYGDAPVAAPSGRKAASIASPAGSGCRGLQSGAGDSAVAPPQPESKAPLLDFPEDQISGLPPSRPEALAGIIITPDIYSLTPNELRQVRDLTIQKPKVGEVTFHGEIDLVRERRILEELPSIVRLDPGEVVLYQDGATKPKEGEGLNRPATITLFNCMPPNSAPFPDAESKARYRNRIALMTESKGARFVDYDCDHGIWQFRVEHF</sequence>
<keyword evidence="6" id="KW-0811">Translocation</keyword>
<feature type="region of interest" description="Disordered" evidence="9">
    <location>
        <begin position="677"/>
        <end position="703"/>
    </location>
</feature>
<dbReference type="Gene3D" id="1.20.920.20">
    <property type="match status" value="1"/>
</dbReference>
<keyword evidence="7" id="KW-0906">Nuclear pore complex</keyword>
<keyword evidence="4" id="KW-0509">mRNA transport</keyword>
<comment type="caution">
    <text evidence="11">The sequence shown here is derived from an EMBL/GenBank/DDBJ whole genome shotgun (WGS) entry which is preliminary data.</text>
</comment>
<evidence type="ECO:0000256" key="1">
    <source>
        <dbReference type="ARBA" id="ARBA00004567"/>
    </source>
</evidence>
<accession>A0A813K522</accession>
<evidence type="ECO:0000313" key="12">
    <source>
        <dbReference type="Proteomes" id="UP000626109"/>
    </source>
</evidence>
<keyword evidence="5" id="KW-0653">Protein transport</keyword>
<organism evidence="11 12">
    <name type="scientific">Polarella glacialis</name>
    <name type="common">Dinoflagellate</name>
    <dbReference type="NCBI Taxonomy" id="89957"/>
    <lineage>
        <taxon>Eukaryota</taxon>
        <taxon>Sar</taxon>
        <taxon>Alveolata</taxon>
        <taxon>Dinophyceae</taxon>
        <taxon>Suessiales</taxon>
        <taxon>Suessiaceae</taxon>
        <taxon>Polarella</taxon>
    </lineage>
</organism>
<feature type="region of interest" description="Disordered" evidence="9">
    <location>
        <begin position="73"/>
        <end position="95"/>
    </location>
</feature>
<keyword evidence="8" id="KW-0539">Nucleus</keyword>
<comment type="similarity">
    <text evidence="2">Belongs to the nucleoporin GLFG family.</text>
</comment>
<dbReference type="InterPro" id="IPR037665">
    <property type="entry name" value="Nucleoporin_S59-like"/>
</dbReference>
<evidence type="ECO:0000256" key="2">
    <source>
        <dbReference type="ARBA" id="ARBA00008926"/>
    </source>
</evidence>
<evidence type="ECO:0000256" key="4">
    <source>
        <dbReference type="ARBA" id="ARBA00022816"/>
    </source>
</evidence>
<feature type="compositionally biased region" description="Pro residues" evidence="9">
    <location>
        <begin position="397"/>
        <end position="409"/>
    </location>
</feature>
<evidence type="ECO:0000256" key="5">
    <source>
        <dbReference type="ARBA" id="ARBA00022927"/>
    </source>
</evidence>
<feature type="compositionally biased region" description="Low complexity" evidence="9">
    <location>
        <begin position="341"/>
        <end position="359"/>
    </location>
</feature>
<evidence type="ECO:0000256" key="3">
    <source>
        <dbReference type="ARBA" id="ARBA00022448"/>
    </source>
</evidence>
<evidence type="ECO:0000313" key="11">
    <source>
        <dbReference type="EMBL" id="CAE8690299.1"/>
    </source>
</evidence>
<name>A0A813K522_POLGL</name>
<dbReference type="PANTHER" id="PTHR23198">
    <property type="entry name" value="NUCLEOPORIN"/>
    <property type="match status" value="1"/>
</dbReference>
<evidence type="ECO:0000256" key="8">
    <source>
        <dbReference type="ARBA" id="ARBA00023242"/>
    </source>
</evidence>
<dbReference type="Pfam" id="PF04096">
    <property type="entry name" value="Nucleoporin2"/>
    <property type="match status" value="1"/>
</dbReference>
<dbReference type="GO" id="GO:0015031">
    <property type="term" value="P:protein transport"/>
    <property type="evidence" value="ECO:0007669"/>
    <property type="project" value="UniProtKB-KW"/>
</dbReference>
<dbReference type="GO" id="GO:0005643">
    <property type="term" value="C:nuclear pore"/>
    <property type="evidence" value="ECO:0007669"/>
    <property type="project" value="UniProtKB-SubCell"/>
</dbReference>
<reference evidence="11" key="1">
    <citation type="submission" date="2021-02" db="EMBL/GenBank/DDBJ databases">
        <authorList>
            <person name="Dougan E. K."/>
            <person name="Rhodes N."/>
            <person name="Thang M."/>
            <person name="Chan C."/>
        </authorList>
    </citation>
    <scope>NUCLEOTIDE SEQUENCE</scope>
</reference>
<dbReference type="InterPro" id="IPR007230">
    <property type="entry name" value="Nup98_auto-Pept-S59_dom"/>
</dbReference>
<comment type="subcellular location">
    <subcellularLocation>
        <location evidence="1">Nucleus</location>
        <location evidence="1">Nuclear pore complex</location>
    </subcellularLocation>
</comment>
<feature type="compositionally biased region" description="Low complexity" evidence="9">
    <location>
        <begin position="464"/>
        <end position="486"/>
    </location>
</feature>
<protein>
    <recommendedName>
        <fullName evidence="10">Peptidase S59 domain-containing protein</fullName>
    </recommendedName>
</protein>
<dbReference type="Proteomes" id="UP000626109">
    <property type="component" value="Unassembled WGS sequence"/>
</dbReference>